<dbReference type="RefSeq" id="WP_094215516.1">
    <property type="nucleotide sequence ID" value="NZ_MCGQ01000007.1"/>
</dbReference>
<organism evidence="1 2">
    <name type="scientific">Streptomyces diastatochromogenes</name>
    <dbReference type="NCBI Taxonomy" id="42236"/>
    <lineage>
        <taxon>Bacteria</taxon>
        <taxon>Bacillati</taxon>
        <taxon>Actinomycetota</taxon>
        <taxon>Actinomycetes</taxon>
        <taxon>Kitasatosporales</taxon>
        <taxon>Streptomycetaceae</taxon>
        <taxon>Streptomyces</taxon>
    </lineage>
</organism>
<comment type="caution">
    <text evidence="1">The sequence shown here is derived from an EMBL/GenBank/DDBJ whole genome shotgun (WGS) entry which is preliminary data.</text>
</comment>
<sequence>MTRLLKIGLPAVALALAVGSGVWYGNLNDDGKPPASLCGTKVSPILSERLLQPGGKVTERNRVDRRKPQPSSWCQVLVDGESALAMRFAWHPDAVDPYEVAQSGDSVSNMAAPARLEGDYRAAVGNNGAIFTVQCRTDIGSYFTLTLLLQNSNPVDRAHRKDIEKFMRAYFPATLKTLGCA</sequence>
<accession>A0A233SSH3</accession>
<dbReference type="Proteomes" id="UP000215483">
    <property type="component" value="Unassembled WGS sequence"/>
</dbReference>
<reference evidence="1 2" key="1">
    <citation type="submission" date="2016-07" db="EMBL/GenBank/DDBJ databases">
        <title>Draft genome of Streptomyces diastatochromogenes.</title>
        <authorList>
            <person name="Podduturi R."/>
            <person name="Lukassen M.B."/>
            <person name="Clausen N."/>
            <person name="Nielsen J.L."/>
            <person name="Jorgensen N.O."/>
        </authorList>
    </citation>
    <scope>NUCLEOTIDE SEQUENCE [LARGE SCALE GENOMIC DNA]</scope>
    <source>
        <strain evidence="1 2">DSM 40608</strain>
    </source>
</reference>
<evidence type="ECO:0000313" key="2">
    <source>
        <dbReference type="Proteomes" id="UP000215483"/>
    </source>
</evidence>
<proteinExistence type="predicted"/>
<dbReference type="OrthoDB" id="4233809at2"/>
<evidence type="ECO:0008006" key="3">
    <source>
        <dbReference type="Google" id="ProtNLM"/>
    </source>
</evidence>
<evidence type="ECO:0000313" key="1">
    <source>
        <dbReference type="EMBL" id="OXY98590.1"/>
    </source>
</evidence>
<protein>
    <recommendedName>
        <fullName evidence="3">DUF3558 domain-containing protein</fullName>
    </recommendedName>
</protein>
<name>A0A233SSH3_STRDA</name>
<gene>
    <name evidence="1" type="ORF">BEK98_07020</name>
</gene>
<dbReference type="AlphaFoldDB" id="A0A233SSH3"/>
<keyword evidence="2" id="KW-1185">Reference proteome</keyword>
<dbReference type="EMBL" id="MCGQ01000007">
    <property type="protein sequence ID" value="OXY98590.1"/>
    <property type="molecule type" value="Genomic_DNA"/>
</dbReference>